<evidence type="ECO:0000256" key="4">
    <source>
        <dbReference type="ARBA" id="ARBA00022989"/>
    </source>
</evidence>
<keyword evidence="8" id="KW-1185">Reference proteome</keyword>
<protein>
    <recommendedName>
        <fullName evidence="6">GDT1 family protein</fullName>
    </recommendedName>
</protein>
<dbReference type="GO" id="GO:0005384">
    <property type="term" value="F:manganese ion transmembrane transporter activity"/>
    <property type="evidence" value="ECO:0007669"/>
    <property type="project" value="TreeGrafter"/>
</dbReference>
<dbReference type="OrthoDB" id="442680at2759"/>
<dbReference type="Proteomes" id="UP000247498">
    <property type="component" value="Unassembled WGS sequence"/>
</dbReference>
<proteinExistence type="inferred from homology"/>
<dbReference type="PANTHER" id="PTHR12608">
    <property type="entry name" value="TRANSMEMBRANE PROTEIN HTP-1 RELATED"/>
    <property type="match status" value="1"/>
</dbReference>
<dbReference type="Pfam" id="PF01169">
    <property type="entry name" value="GDT1"/>
    <property type="match status" value="2"/>
</dbReference>
<dbReference type="GO" id="GO:0032472">
    <property type="term" value="P:Golgi calcium ion transport"/>
    <property type="evidence" value="ECO:0007669"/>
    <property type="project" value="TreeGrafter"/>
</dbReference>
<keyword evidence="3 6" id="KW-0812">Transmembrane</keyword>
<dbReference type="GO" id="GO:0005794">
    <property type="term" value="C:Golgi apparatus"/>
    <property type="evidence" value="ECO:0007669"/>
    <property type="project" value="TreeGrafter"/>
</dbReference>
<dbReference type="GO" id="GO:0015085">
    <property type="term" value="F:calcium ion transmembrane transporter activity"/>
    <property type="evidence" value="ECO:0007669"/>
    <property type="project" value="TreeGrafter"/>
</dbReference>
<dbReference type="InterPro" id="IPR001727">
    <property type="entry name" value="GDT1-like"/>
</dbReference>
<dbReference type="InParanoid" id="A0A2V0NQD3"/>
<feature type="transmembrane region" description="Helical" evidence="6">
    <location>
        <begin position="61"/>
        <end position="84"/>
    </location>
</feature>
<gene>
    <name evidence="7" type="ORF">Rsub_02538</name>
</gene>
<dbReference type="AlphaFoldDB" id="A0A2V0NQD3"/>
<feature type="transmembrane region" description="Helical" evidence="6">
    <location>
        <begin position="96"/>
        <end position="120"/>
    </location>
</feature>
<evidence type="ECO:0000256" key="2">
    <source>
        <dbReference type="ARBA" id="ARBA00009190"/>
    </source>
</evidence>
<keyword evidence="5 6" id="KW-0472">Membrane</keyword>
<comment type="subcellular location">
    <subcellularLocation>
        <location evidence="1 6">Membrane</location>
        <topology evidence="1 6">Multi-pass membrane protein</topology>
    </subcellularLocation>
</comment>
<accession>A0A2V0NQD3</accession>
<name>A0A2V0NQD3_9CHLO</name>
<dbReference type="PANTHER" id="PTHR12608:SF7">
    <property type="entry name" value="PROTEIN PAM71-HOMOLOG, CHLOROPLASTIC"/>
    <property type="match status" value="1"/>
</dbReference>
<comment type="similarity">
    <text evidence="2 6">Belongs to the GDT1 family.</text>
</comment>
<dbReference type="EMBL" id="BDRX01000013">
    <property type="protein sequence ID" value="GBF89834.1"/>
    <property type="molecule type" value="Genomic_DNA"/>
</dbReference>
<comment type="caution">
    <text evidence="7">The sequence shown here is derived from an EMBL/GenBank/DDBJ whole genome shotgun (WGS) entry which is preliminary data.</text>
</comment>
<evidence type="ECO:0000256" key="1">
    <source>
        <dbReference type="ARBA" id="ARBA00004141"/>
    </source>
</evidence>
<keyword evidence="4 6" id="KW-1133">Transmembrane helix</keyword>
<evidence type="ECO:0000256" key="5">
    <source>
        <dbReference type="ARBA" id="ARBA00023136"/>
    </source>
</evidence>
<evidence type="ECO:0000313" key="8">
    <source>
        <dbReference type="Proteomes" id="UP000247498"/>
    </source>
</evidence>
<organism evidence="7 8">
    <name type="scientific">Raphidocelis subcapitata</name>
    <dbReference type="NCBI Taxonomy" id="307507"/>
    <lineage>
        <taxon>Eukaryota</taxon>
        <taxon>Viridiplantae</taxon>
        <taxon>Chlorophyta</taxon>
        <taxon>core chlorophytes</taxon>
        <taxon>Chlorophyceae</taxon>
        <taxon>CS clade</taxon>
        <taxon>Sphaeropleales</taxon>
        <taxon>Selenastraceae</taxon>
        <taxon>Raphidocelis</taxon>
    </lineage>
</organism>
<dbReference type="GO" id="GO:0016020">
    <property type="term" value="C:membrane"/>
    <property type="evidence" value="ECO:0007669"/>
    <property type="project" value="UniProtKB-SubCell"/>
</dbReference>
<dbReference type="GO" id="GO:0032468">
    <property type="term" value="P:Golgi calcium ion homeostasis"/>
    <property type="evidence" value="ECO:0007669"/>
    <property type="project" value="TreeGrafter"/>
</dbReference>
<evidence type="ECO:0000313" key="7">
    <source>
        <dbReference type="EMBL" id="GBF89834.1"/>
    </source>
</evidence>
<comment type="caution">
    <text evidence="6">Lacks conserved residue(s) required for the propagation of feature annotation.</text>
</comment>
<sequence length="330" mass="31701">MAYHAAAAATAAAATRLPPPPPRAARGIATRAAAIGALGSLPEDLPGRPQLEKQHQQQHRALWAAAAALAVAAALAAAAATGAAEPLLCGPLARGFGPAFSLVFLSELGDKTFFLTAIFAVRLGRAVAFAGAMAGLSLVTLLSIAVGAAFAALPEALKGGVGPQHLSGVAPVMLAVFGLRSLREAWVSRPDGGSTDEGLEEAASAVAAAESARDGGAGGGGSGGAATAAAAAAAAAPRLGSKLFEVASMVFLAELGDRSMLSVMALGATPGLSTAGVAAGAMAAHGAAAAIAVVGGAVAGRHVSERVVNAVSGCLLLAFAAASALPCGAA</sequence>
<evidence type="ECO:0000256" key="6">
    <source>
        <dbReference type="RuleBase" id="RU365102"/>
    </source>
</evidence>
<evidence type="ECO:0000256" key="3">
    <source>
        <dbReference type="ARBA" id="ARBA00022692"/>
    </source>
</evidence>
<dbReference type="GO" id="GO:0009507">
    <property type="term" value="C:chloroplast"/>
    <property type="evidence" value="ECO:0007669"/>
    <property type="project" value="TreeGrafter"/>
</dbReference>
<feature type="transmembrane region" description="Helical" evidence="6">
    <location>
        <begin position="127"/>
        <end position="153"/>
    </location>
</feature>
<reference evidence="7 8" key="1">
    <citation type="journal article" date="2018" name="Sci. Rep.">
        <title>Raphidocelis subcapitata (=Pseudokirchneriella subcapitata) provides an insight into genome evolution and environmental adaptations in the Sphaeropleales.</title>
        <authorList>
            <person name="Suzuki S."/>
            <person name="Yamaguchi H."/>
            <person name="Nakajima N."/>
            <person name="Kawachi M."/>
        </authorList>
    </citation>
    <scope>NUCLEOTIDE SEQUENCE [LARGE SCALE GENOMIC DNA]</scope>
    <source>
        <strain evidence="7 8">NIES-35</strain>
    </source>
</reference>